<proteinExistence type="predicted"/>
<accession>A0A9W9ZWZ6</accession>
<evidence type="ECO:0000313" key="3">
    <source>
        <dbReference type="Proteomes" id="UP001163046"/>
    </source>
</evidence>
<keyword evidence="3" id="KW-1185">Reference proteome</keyword>
<sequence>MTMVFNELEIEDYFLKRLRVWREQRAGIQCNSLLHRFWNRLEERPKVTNDTNGPTSGETRDDSNTNSGTICRTKPLLFKLSITSDPSLALRLQGIPIRFLRLPQASATTTTTPQTRWVGLGRPPVVTSNPASPVIVLQGVDRA</sequence>
<evidence type="ECO:0000313" key="2">
    <source>
        <dbReference type="EMBL" id="KAJ7387534.1"/>
    </source>
</evidence>
<name>A0A9W9ZWZ6_9CNID</name>
<organism evidence="2 3">
    <name type="scientific">Desmophyllum pertusum</name>
    <dbReference type="NCBI Taxonomy" id="174260"/>
    <lineage>
        <taxon>Eukaryota</taxon>
        <taxon>Metazoa</taxon>
        <taxon>Cnidaria</taxon>
        <taxon>Anthozoa</taxon>
        <taxon>Hexacorallia</taxon>
        <taxon>Scleractinia</taxon>
        <taxon>Caryophylliina</taxon>
        <taxon>Caryophylliidae</taxon>
        <taxon>Desmophyllum</taxon>
    </lineage>
</organism>
<dbReference type="Proteomes" id="UP001163046">
    <property type="component" value="Unassembled WGS sequence"/>
</dbReference>
<feature type="region of interest" description="Disordered" evidence="1">
    <location>
        <begin position="46"/>
        <end position="70"/>
    </location>
</feature>
<gene>
    <name evidence="2" type="ORF">OS493_000865</name>
</gene>
<evidence type="ECO:0000256" key="1">
    <source>
        <dbReference type="SAM" id="MobiDB-lite"/>
    </source>
</evidence>
<reference evidence="2" key="1">
    <citation type="submission" date="2023-01" db="EMBL/GenBank/DDBJ databases">
        <title>Genome assembly of the deep-sea coral Lophelia pertusa.</title>
        <authorList>
            <person name="Herrera S."/>
            <person name="Cordes E."/>
        </authorList>
    </citation>
    <scope>NUCLEOTIDE SEQUENCE</scope>
    <source>
        <strain evidence="2">USNM1676648</strain>
        <tissue evidence="2">Polyp</tissue>
    </source>
</reference>
<feature type="compositionally biased region" description="Polar residues" evidence="1">
    <location>
        <begin position="48"/>
        <end position="57"/>
    </location>
</feature>
<dbReference type="EMBL" id="MU825873">
    <property type="protein sequence ID" value="KAJ7387534.1"/>
    <property type="molecule type" value="Genomic_DNA"/>
</dbReference>
<dbReference type="AlphaFoldDB" id="A0A9W9ZWZ6"/>
<comment type="caution">
    <text evidence="2">The sequence shown here is derived from an EMBL/GenBank/DDBJ whole genome shotgun (WGS) entry which is preliminary data.</text>
</comment>
<protein>
    <submittedName>
        <fullName evidence="2">Uncharacterized protein</fullName>
    </submittedName>
</protein>